<dbReference type="CDD" id="cd04301">
    <property type="entry name" value="NAT_SF"/>
    <property type="match status" value="1"/>
</dbReference>
<keyword evidence="3" id="KW-0012">Acyltransferase</keyword>
<dbReference type="GO" id="GO:0016746">
    <property type="term" value="F:acyltransferase activity"/>
    <property type="evidence" value="ECO:0007669"/>
    <property type="project" value="UniProtKB-KW"/>
</dbReference>
<keyword evidence="3" id="KW-0808">Transferase</keyword>
<evidence type="ECO:0000259" key="2">
    <source>
        <dbReference type="PROSITE" id="PS51186"/>
    </source>
</evidence>
<dbReference type="RefSeq" id="WP_158354209.1">
    <property type="nucleotide sequence ID" value="NZ_JAHQCX010000008.1"/>
</dbReference>
<comment type="caution">
    <text evidence="3">The sequence shown here is derived from an EMBL/GenBank/DDBJ whole genome shotgun (WGS) entry which is preliminary data.</text>
</comment>
<feature type="transmembrane region" description="Helical" evidence="1">
    <location>
        <begin position="17"/>
        <end position="44"/>
    </location>
</feature>
<dbReference type="EMBL" id="JAHQCX010000008">
    <property type="protein sequence ID" value="MBU9726877.1"/>
    <property type="molecule type" value="Genomic_DNA"/>
</dbReference>
<keyword evidence="1" id="KW-1133">Transmembrane helix</keyword>
<evidence type="ECO:0000313" key="4">
    <source>
        <dbReference type="Proteomes" id="UP001314681"/>
    </source>
</evidence>
<dbReference type="Gene3D" id="3.40.630.30">
    <property type="match status" value="1"/>
</dbReference>
<dbReference type="PROSITE" id="PS51186">
    <property type="entry name" value="GNAT"/>
    <property type="match status" value="1"/>
</dbReference>
<dbReference type="EC" id="2.3.1.-" evidence="3"/>
<organism evidence="3 4">
    <name type="scientific">Diplocloster modestus</name>
    <dbReference type="NCBI Taxonomy" id="2850322"/>
    <lineage>
        <taxon>Bacteria</taxon>
        <taxon>Bacillati</taxon>
        <taxon>Bacillota</taxon>
        <taxon>Clostridia</taxon>
        <taxon>Lachnospirales</taxon>
        <taxon>Lachnospiraceae</taxon>
        <taxon>Diplocloster</taxon>
    </lineage>
</organism>
<keyword evidence="1" id="KW-0812">Transmembrane</keyword>
<dbReference type="Proteomes" id="UP001314681">
    <property type="component" value="Unassembled WGS sequence"/>
</dbReference>
<gene>
    <name evidence="3" type="ORF">KTH90_12715</name>
</gene>
<protein>
    <submittedName>
        <fullName evidence="3">GNAT family N-acetyltransferase</fullName>
        <ecNumber evidence="3">2.3.1.-</ecNumber>
    </submittedName>
</protein>
<dbReference type="Pfam" id="PF12746">
    <property type="entry name" value="GNAT_acetyltran"/>
    <property type="match status" value="1"/>
</dbReference>
<evidence type="ECO:0000313" key="3">
    <source>
        <dbReference type="EMBL" id="MBU9726877.1"/>
    </source>
</evidence>
<reference evidence="3 4" key="1">
    <citation type="submission" date="2021-06" db="EMBL/GenBank/DDBJ databases">
        <title>Description of novel taxa of the family Lachnospiraceae.</title>
        <authorList>
            <person name="Chaplin A.V."/>
            <person name="Sokolova S.R."/>
            <person name="Pikina A.P."/>
            <person name="Korzhanova M."/>
            <person name="Belova V."/>
            <person name="Korostin D."/>
            <person name="Efimov B.A."/>
        </authorList>
    </citation>
    <scope>NUCLEOTIDE SEQUENCE [LARGE SCALE GENOMIC DNA]</scope>
    <source>
        <strain evidence="3 4">ASD4241</strain>
    </source>
</reference>
<evidence type="ECO:0000256" key="1">
    <source>
        <dbReference type="SAM" id="Phobius"/>
    </source>
</evidence>
<name>A0ABS6K8Q1_9FIRM</name>
<sequence length="309" mass="34312">MIEIRLRSLPFKAGRVIVIYSACGVLFSGIWLLAAAVYFVTVPFSMGGIVMLKKCGSEDKGILTGYLSQEKEYNTFLLADVNTYGFDTDCQDVWMEWEEGRCTGVFLRFYTNLLVYTQERELNAGSLDFILKNYEIIVIMGKSSLLAPMEAKLEKEYRCCQKQLYRLGSRELLKTEFREVSQAGGADVDDVFAFLGSIQEISGLYTSKDMIRDRIANNDGIHLIIRKDGRIIAHGNSTTGSEHTIMIGGVATEPAYRRQGYASCVVSALCAHILAQGKTPCLFTGEGADALFTGLGFEKLGGWTTLERI</sequence>
<dbReference type="InterPro" id="IPR016181">
    <property type="entry name" value="Acyl_CoA_acyltransferase"/>
</dbReference>
<keyword evidence="4" id="KW-1185">Reference proteome</keyword>
<dbReference type="InterPro" id="IPR027365">
    <property type="entry name" value="GNAT_acetyltra_YdfB-like"/>
</dbReference>
<dbReference type="InterPro" id="IPR000182">
    <property type="entry name" value="GNAT_dom"/>
</dbReference>
<accession>A0ABS6K8Q1</accession>
<proteinExistence type="predicted"/>
<feature type="domain" description="N-acetyltransferase" evidence="2">
    <location>
        <begin position="175"/>
        <end position="309"/>
    </location>
</feature>
<keyword evidence="1" id="KW-0472">Membrane</keyword>
<dbReference type="SUPFAM" id="SSF55729">
    <property type="entry name" value="Acyl-CoA N-acyltransferases (Nat)"/>
    <property type="match status" value="1"/>
</dbReference>